<dbReference type="FunFam" id="3.40.605.10:FF:000004">
    <property type="entry name" value="Aldehyde dehydrogenase"/>
    <property type="match status" value="1"/>
</dbReference>
<keyword evidence="10" id="KW-1185">Reference proteome</keyword>
<feature type="active site" evidence="5 6">
    <location>
        <position position="182"/>
    </location>
</feature>
<dbReference type="InterPro" id="IPR016160">
    <property type="entry name" value="Ald_DH_CS_CYS"/>
</dbReference>
<reference evidence="9 10" key="1">
    <citation type="submission" date="2018-06" db="EMBL/GenBank/DDBJ databases">
        <title>Genomic Encyclopedia of Type Strains, Phase IV (KMG-IV): sequencing the most valuable type-strain genomes for metagenomic binning, comparative biology and taxonomic classification.</title>
        <authorList>
            <person name="Goeker M."/>
        </authorList>
    </citation>
    <scope>NUCLEOTIDE SEQUENCE [LARGE SCALE GENOMIC DNA]</scope>
    <source>
        <strain evidence="9 10">DSM 25532</strain>
    </source>
</reference>
<evidence type="ECO:0000256" key="7">
    <source>
        <dbReference type="RuleBase" id="RU003345"/>
    </source>
</evidence>
<dbReference type="GO" id="GO:0005737">
    <property type="term" value="C:cytoplasm"/>
    <property type="evidence" value="ECO:0007669"/>
    <property type="project" value="TreeGrafter"/>
</dbReference>
<evidence type="ECO:0000256" key="2">
    <source>
        <dbReference type="ARBA" id="ARBA00023002"/>
    </source>
</evidence>
<evidence type="ECO:0000256" key="5">
    <source>
        <dbReference type="PIRSR" id="PIRSR036492-1"/>
    </source>
</evidence>
<dbReference type="PROSITE" id="PS00687">
    <property type="entry name" value="ALDEHYDE_DEHYDR_GLU"/>
    <property type="match status" value="1"/>
</dbReference>
<name>A0A366H1P8_9BACT</name>
<dbReference type="InterPro" id="IPR016161">
    <property type="entry name" value="Ald_DH/histidinol_DH"/>
</dbReference>
<dbReference type="InterPro" id="IPR016163">
    <property type="entry name" value="Ald_DH_C"/>
</dbReference>
<proteinExistence type="inferred from homology"/>
<feature type="active site" evidence="5">
    <location>
        <position position="216"/>
    </location>
</feature>
<keyword evidence="3" id="KW-0520">NAD</keyword>
<evidence type="ECO:0000313" key="10">
    <source>
        <dbReference type="Proteomes" id="UP000253426"/>
    </source>
</evidence>
<dbReference type="PIRSF" id="PIRSF036492">
    <property type="entry name" value="ALDH"/>
    <property type="match status" value="1"/>
</dbReference>
<evidence type="ECO:0000256" key="4">
    <source>
        <dbReference type="PIRNR" id="PIRNR036492"/>
    </source>
</evidence>
<evidence type="ECO:0000256" key="1">
    <source>
        <dbReference type="ARBA" id="ARBA00009986"/>
    </source>
</evidence>
<dbReference type="AlphaFoldDB" id="A0A366H1P8"/>
<evidence type="ECO:0000313" key="9">
    <source>
        <dbReference type="EMBL" id="RBP35657.1"/>
    </source>
</evidence>
<gene>
    <name evidence="9" type="ORF">DES53_12025</name>
</gene>
<accession>A0A366H1P8</accession>
<dbReference type="SUPFAM" id="SSF53720">
    <property type="entry name" value="ALDH-like"/>
    <property type="match status" value="1"/>
</dbReference>
<dbReference type="InterPro" id="IPR016162">
    <property type="entry name" value="Ald_DH_N"/>
</dbReference>
<dbReference type="FunFam" id="3.40.309.10:FF:000003">
    <property type="entry name" value="Aldehyde dehydrogenase"/>
    <property type="match status" value="1"/>
</dbReference>
<dbReference type="Pfam" id="PF00171">
    <property type="entry name" value="Aldedh"/>
    <property type="match status" value="1"/>
</dbReference>
<evidence type="ECO:0000259" key="8">
    <source>
        <dbReference type="Pfam" id="PF00171"/>
    </source>
</evidence>
<organism evidence="9 10">
    <name type="scientific">Roseimicrobium gellanilyticum</name>
    <dbReference type="NCBI Taxonomy" id="748857"/>
    <lineage>
        <taxon>Bacteria</taxon>
        <taxon>Pseudomonadati</taxon>
        <taxon>Verrucomicrobiota</taxon>
        <taxon>Verrucomicrobiia</taxon>
        <taxon>Verrucomicrobiales</taxon>
        <taxon>Verrucomicrobiaceae</taxon>
        <taxon>Roseimicrobium</taxon>
    </lineage>
</organism>
<keyword evidence="2 4" id="KW-0560">Oxidoreductase</keyword>
<dbReference type="InterPro" id="IPR015590">
    <property type="entry name" value="Aldehyde_DH_dom"/>
</dbReference>
<dbReference type="InterPro" id="IPR029510">
    <property type="entry name" value="Ald_DH_CS_GLU"/>
</dbReference>
<dbReference type="EMBL" id="QNRR01000020">
    <property type="protein sequence ID" value="RBP35657.1"/>
    <property type="molecule type" value="Genomic_DNA"/>
</dbReference>
<dbReference type="GO" id="GO:0006081">
    <property type="term" value="P:aldehyde metabolic process"/>
    <property type="evidence" value="ECO:0007669"/>
    <property type="project" value="InterPro"/>
</dbReference>
<dbReference type="Gene3D" id="3.40.605.10">
    <property type="entry name" value="Aldehyde Dehydrogenase, Chain A, domain 1"/>
    <property type="match status" value="1"/>
</dbReference>
<dbReference type="Proteomes" id="UP000253426">
    <property type="component" value="Unassembled WGS sequence"/>
</dbReference>
<dbReference type="PANTHER" id="PTHR43570:SF16">
    <property type="entry name" value="ALDEHYDE DEHYDROGENASE TYPE III, ISOFORM Q"/>
    <property type="match status" value="1"/>
</dbReference>
<comment type="caution">
    <text evidence="9">The sequence shown here is derived from an EMBL/GenBank/DDBJ whole genome shotgun (WGS) entry which is preliminary data.</text>
</comment>
<comment type="similarity">
    <text evidence="1 4 7">Belongs to the aldehyde dehydrogenase family.</text>
</comment>
<feature type="domain" description="Aldehyde dehydrogenase" evidence="8">
    <location>
        <begin position="6"/>
        <end position="400"/>
    </location>
</feature>
<evidence type="ECO:0000256" key="6">
    <source>
        <dbReference type="PROSITE-ProRule" id="PRU10007"/>
    </source>
</evidence>
<dbReference type="PANTHER" id="PTHR43570">
    <property type="entry name" value="ALDEHYDE DEHYDROGENASE"/>
    <property type="match status" value="1"/>
</dbReference>
<evidence type="ECO:0000256" key="3">
    <source>
        <dbReference type="ARBA" id="ARBA00023027"/>
    </source>
</evidence>
<dbReference type="InterPro" id="IPR012394">
    <property type="entry name" value="Aldehyde_DH_NAD(P)"/>
</dbReference>
<protein>
    <recommendedName>
        <fullName evidence="4">Aldehyde dehydrogenase</fullName>
    </recommendedName>
</protein>
<dbReference type="Gene3D" id="3.40.309.10">
    <property type="entry name" value="Aldehyde Dehydrogenase, Chain A, domain 2"/>
    <property type="match status" value="1"/>
</dbReference>
<dbReference type="PROSITE" id="PS00070">
    <property type="entry name" value="ALDEHYDE_DEHYDR_CYS"/>
    <property type="match status" value="1"/>
</dbReference>
<dbReference type="GO" id="GO:0004029">
    <property type="term" value="F:aldehyde dehydrogenase (NAD+) activity"/>
    <property type="evidence" value="ECO:0007669"/>
    <property type="project" value="TreeGrafter"/>
</dbReference>
<sequence>MLSILLEGLSAHGDDLLKAVYRDLGRSPEQTYLAEVAFVESEAAYAMKHIGRWAKPRRVPTPVLAWPARSSCQQEPYGVVLIMGPWNYPLQLILTPLVSAIAAGNCAVLKPSELSPATSEAIARLVSSIYPPEYVAVVEGDGVVAAACLKQPFQKIFFTGSTERGREVMACAADRLIPVTLELGGKSPCIVCADVPIEIAARRIVWGKFLNAGQTCTAPDFVLVDRRVKEQFLESLSRSIKEFYGEDPRRSADYSRIINRRHHERLVGYLASGETFYGGHHEASDLYISPTILTNVSENDPVLQEEIFGPILPVATFDEIAEAISYLRSRPTPLAMYLFTEDKETQDAVLREVRSGGVCVNDTLLHMMGKCLPFGGLGQSGMGMYHGKYGFECFSHQRAVMNRGFRFDSAFRYPPMKTSLTMLKKAGRFLLGR</sequence>